<feature type="compositionally biased region" description="Basic residues" evidence="1">
    <location>
        <begin position="161"/>
        <end position="172"/>
    </location>
</feature>
<dbReference type="PANTHER" id="PTHR12243:SF67">
    <property type="entry name" value="COREPRESSOR OF PANGOLIN, ISOFORM A-RELATED"/>
    <property type="match status" value="1"/>
</dbReference>
<keyword evidence="4" id="KW-1185">Reference proteome</keyword>
<dbReference type="PROSITE" id="PS51029">
    <property type="entry name" value="MADF"/>
    <property type="match status" value="1"/>
</dbReference>
<dbReference type="InterPro" id="IPR006578">
    <property type="entry name" value="MADF-dom"/>
</dbReference>
<name>A0A9Q0IQC0_9TELE</name>
<feature type="domain" description="MADF" evidence="2">
    <location>
        <begin position="7"/>
        <end position="104"/>
    </location>
</feature>
<gene>
    <name evidence="3" type="ORF">NHX12_026499</name>
</gene>
<comment type="caution">
    <text evidence="3">The sequence shown here is derived from an EMBL/GenBank/DDBJ whole genome shotgun (WGS) entry which is preliminary data.</text>
</comment>
<evidence type="ECO:0000313" key="4">
    <source>
        <dbReference type="Proteomes" id="UP001148018"/>
    </source>
</evidence>
<dbReference type="InterPro" id="IPR039353">
    <property type="entry name" value="TF_Adf1"/>
</dbReference>
<dbReference type="OrthoDB" id="5803771at2759"/>
<dbReference type="Proteomes" id="UP001148018">
    <property type="component" value="Unassembled WGS sequence"/>
</dbReference>
<organism evidence="3 4">
    <name type="scientific">Muraenolepis orangiensis</name>
    <name type="common">Patagonian moray cod</name>
    <dbReference type="NCBI Taxonomy" id="630683"/>
    <lineage>
        <taxon>Eukaryota</taxon>
        <taxon>Metazoa</taxon>
        <taxon>Chordata</taxon>
        <taxon>Craniata</taxon>
        <taxon>Vertebrata</taxon>
        <taxon>Euteleostomi</taxon>
        <taxon>Actinopterygii</taxon>
        <taxon>Neopterygii</taxon>
        <taxon>Teleostei</taxon>
        <taxon>Neoteleostei</taxon>
        <taxon>Acanthomorphata</taxon>
        <taxon>Zeiogadaria</taxon>
        <taxon>Gadariae</taxon>
        <taxon>Gadiformes</taxon>
        <taxon>Muraenolepidoidei</taxon>
        <taxon>Muraenolepididae</taxon>
        <taxon>Muraenolepis</taxon>
    </lineage>
</organism>
<dbReference type="EMBL" id="JANIIK010000042">
    <property type="protein sequence ID" value="KAJ3606984.1"/>
    <property type="molecule type" value="Genomic_DNA"/>
</dbReference>
<feature type="compositionally biased region" description="Basic and acidic residues" evidence="1">
    <location>
        <begin position="113"/>
        <end position="128"/>
    </location>
</feature>
<feature type="region of interest" description="Disordered" evidence="1">
    <location>
        <begin position="109"/>
        <end position="201"/>
    </location>
</feature>
<proteinExistence type="predicted"/>
<protein>
    <recommendedName>
        <fullName evidence="2">MADF domain-containing protein</fullName>
    </recommendedName>
</protein>
<evidence type="ECO:0000256" key="1">
    <source>
        <dbReference type="SAM" id="MobiDB-lite"/>
    </source>
</evidence>
<dbReference type="SMART" id="SM00595">
    <property type="entry name" value="MADF"/>
    <property type="match status" value="1"/>
</dbReference>
<dbReference type="AlphaFoldDB" id="A0A9Q0IQC0"/>
<accession>A0A9Q0IQC0</accession>
<evidence type="ECO:0000313" key="3">
    <source>
        <dbReference type="EMBL" id="KAJ3606984.1"/>
    </source>
</evidence>
<dbReference type="Pfam" id="PF10545">
    <property type="entry name" value="MADF_DNA_bdg"/>
    <property type="match status" value="1"/>
</dbReference>
<reference evidence="3" key="1">
    <citation type="submission" date="2022-07" db="EMBL/GenBank/DDBJ databases">
        <title>Chromosome-level genome of Muraenolepis orangiensis.</title>
        <authorList>
            <person name="Kim J."/>
        </authorList>
    </citation>
    <scope>NUCLEOTIDE SEQUENCE</scope>
    <source>
        <strain evidence="3">KU_S4_2022</strain>
        <tissue evidence="3">Muscle</tissue>
    </source>
</reference>
<feature type="compositionally biased region" description="Basic and acidic residues" evidence="1">
    <location>
        <begin position="180"/>
        <end position="201"/>
    </location>
</feature>
<sequence length="244" mass="28034">MDEFDERLAAEVRKHRRLYDNACPSRKNSKATTVTWRGIGDALDEDPSMCMRRWKALRDKFVRLKKRLRTTKGGPPAGGPEAADAAVAVHVIHNKLSWLNEHVTHRAITNPSEAKRRPKPEDDHHLHDSGAVTDMEQSSEAMPIEAEECDQLDESSPPTRGFKRQLTRKRKTVRTDNTADDVKRSEPDPHTERPKPGDACDRYTQTVADFMRGLSRRRCVIFKKRLNDLMYEMDLEELDDFAQS</sequence>
<dbReference type="PANTHER" id="PTHR12243">
    <property type="entry name" value="MADF DOMAIN TRANSCRIPTION FACTOR"/>
    <property type="match status" value="1"/>
</dbReference>
<evidence type="ECO:0000259" key="2">
    <source>
        <dbReference type="PROSITE" id="PS51029"/>
    </source>
</evidence>